<dbReference type="EMBL" id="CM010724">
    <property type="protein sequence ID" value="RZC81922.1"/>
    <property type="molecule type" value="Genomic_DNA"/>
</dbReference>
<name>A0A4Y7LB68_PAPSO</name>
<evidence type="ECO:0000313" key="7">
    <source>
        <dbReference type="Proteomes" id="UP000316621"/>
    </source>
</evidence>
<dbReference type="InterPro" id="IPR002109">
    <property type="entry name" value="Glutaredoxin"/>
</dbReference>
<organism evidence="6 7">
    <name type="scientific">Papaver somniferum</name>
    <name type="common">Opium poppy</name>
    <dbReference type="NCBI Taxonomy" id="3469"/>
    <lineage>
        <taxon>Eukaryota</taxon>
        <taxon>Viridiplantae</taxon>
        <taxon>Streptophyta</taxon>
        <taxon>Embryophyta</taxon>
        <taxon>Tracheophyta</taxon>
        <taxon>Spermatophyta</taxon>
        <taxon>Magnoliopsida</taxon>
        <taxon>Ranunculales</taxon>
        <taxon>Papaveraceae</taxon>
        <taxon>Papaveroideae</taxon>
        <taxon>Papaver</taxon>
    </lineage>
</organism>
<keyword evidence="4" id="KW-0676">Redox-active center</keyword>
<dbReference type="Proteomes" id="UP000316621">
    <property type="component" value="Chromosome 10"/>
</dbReference>
<evidence type="ECO:0000256" key="1">
    <source>
        <dbReference type="ARBA" id="ARBA00004496"/>
    </source>
</evidence>
<dbReference type="STRING" id="3469.A0A4Y7LB68"/>
<dbReference type="PANTHER" id="PTHR10168">
    <property type="entry name" value="GLUTAREDOXIN"/>
    <property type="match status" value="1"/>
</dbReference>
<keyword evidence="7" id="KW-1185">Reference proteome</keyword>
<evidence type="ECO:0000313" key="6">
    <source>
        <dbReference type="EMBL" id="RZC81922.1"/>
    </source>
</evidence>
<dbReference type="CDD" id="cd03419">
    <property type="entry name" value="GRX_GRXh_1_2_like"/>
    <property type="match status" value="1"/>
</dbReference>
<dbReference type="SUPFAM" id="SSF52833">
    <property type="entry name" value="Thioredoxin-like"/>
    <property type="match status" value="1"/>
</dbReference>
<dbReference type="GO" id="GO:0005737">
    <property type="term" value="C:cytoplasm"/>
    <property type="evidence" value="ECO:0007669"/>
    <property type="project" value="UniProtKB-SubCell"/>
</dbReference>
<dbReference type="InterPro" id="IPR036249">
    <property type="entry name" value="Thioredoxin-like_sf"/>
</dbReference>
<reference evidence="6 7" key="1">
    <citation type="journal article" date="2018" name="Science">
        <title>The opium poppy genome and morphinan production.</title>
        <authorList>
            <person name="Guo L."/>
            <person name="Winzer T."/>
            <person name="Yang X."/>
            <person name="Li Y."/>
            <person name="Ning Z."/>
            <person name="He Z."/>
            <person name="Teodor R."/>
            <person name="Lu Y."/>
            <person name="Bowser T.A."/>
            <person name="Graham I.A."/>
            <person name="Ye K."/>
        </authorList>
    </citation>
    <scope>NUCLEOTIDE SEQUENCE [LARGE SCALE GENOMIC DNA]</scope>
    <source>
        <strain evidence="7">cv. HN1</strain>
        <tissue evidence="6">Leaves</tissue>
    </source>
</reference>
<dbReference type="AlphaFoldDB" id="A0A4Y7LB68"/>
<keyword evidence="3" id="KW-0963">Cytoplasm</keyword>
<feature type="domain" description="Glutaredoxin" evidence="5">
    <location>
        <begin position="57"/>
        <end position="116"/>
    </location>
</feature>
<dbReference type="Gramene" id="RZC81922">
    <property type="protein sequence ID" value="RZC81922"/>
    <property type="gene ID" value="C5167_044512"/>
</dbReference>
<accession>A0A4Y7LB68</accession>
<dbReference type="OrthoDB" id="418495at2759"/>
<dbReference type="NCBIfam" id="TIGR02189">
    <property type="entry name" value="GlrX-like_plant"/>
    <property type="match status" value="1"/>
</dbReference>
<dbReference type="OMA" id="KSCCMCH"/>
<evidence type="ECO:0000256" key="2">
    <source>
        <dbReference type="ARBA" id="ARBA00007568"/>
    </source>
</evidence>
<dbReference type="Pfam" id="PF00462">
    <property type="entry name" value="Glutaredoxin"/>
    <property type="match status" value="1"/>
</dbReference>
<sequence>MIQGVRESCLGGGGLRFELSIPFNNGTGIVPPPTALTIDVAETVENKIQRLIQENPVIIFSKSSCCMCHVMKRLLSNLGCTPTVIELEDDEISALPMEDVVPGGAAPAVFIGGECIGGLESLMALHLSGNLVLKLAQVGARNFLYKF</sequence>
<protein>
    <recommendedName>
        <fullName evidence="5">Glutaredoxin domain-containing protein</fullName>
    </recommendedName>
</protein>
<gene>
    <name evidence="6" type="ORF">C5167_044512</name>
</gene>
<dbReference type="PRINTS" id="PR00160">
    <property type="entry name" value="GLUTAREDOXIN"/>
</dbReference>
<evidence type="ECO:0000259" key="5">
    <source>
        <dbReference type="Pfam" id="PF00462"/>
    </source>
</evidence>
<comment type="similarity">
    <text evidence="2">Belongs to the glutaredoxin family. CC-type subfamily.</text>
</comment>
<comment type="subcellular location">
    <subcellularLocation>
        <location evidence="1">Cytoplasm</location>
    </subcellularLocation>
</comment>
<dbReference type="InterPro" id="IPR011905">
    <property type="entry name" value="GlrX-like_pln_2"/>
</dbReference>
<dbReference type="PROSITE" id="PS51354">
    <property type="entry name" value="GLUTAREDOXIN_2"/>
    <property type="match status" value="1"/>
</dbReference>
<evidence type="ECO:0000256" key="4">
    <source>
        <dbReference type="ARBA" id="ARBA00023284"/>
    </source>
</evidence>
<proteinExistence type="inferred from homology"/>
<evidence type="ECO:0000256" key="3">
    <source>
        <dbReference type="ARBA" id="ARBA00022490"/>
    </source>
</evidence>
<dbReference type="InterPro" id="IPR014025">
    <property type="entry name" value="Glutaredoxin_subgr"/>
</dbReference>
<dbReference type="Gene3D" id="3.40.30.10">
    <property type="entry name" value="Glutaredoxin"/>
    <property type="match status" value="1"/>
</dbReference>